<dbReference type="Gene3D" id="2.40.50.100">
    <property type="match status" value="1"/>
</dbReference>
<keyword evidence="6" id="KW-1185">Reference proteome</keyword>
<dbReference type="SUPFAM" id="SSF111369">
    <property type="entry name" value="HlyD-like secretion proteins"/>
    <property type="match status" value="1"/>
</dbReference>
<evidence type="ECO:0000313" key="6">
    <source>
        <dbReference type="Proteomes" id="UP000253919"/>
    </source>
</evidence>
<dbReference type="Pfam" id="PF25973">
    <property type="entry name" value="BSH_CzcB"/>
    <property type="match status" value="1"/>
</dbReference>
<dbReference type="Gene3D" id="2.40.420.20">
    <property type="match status" value="1"/>
</dbReference>
<sequence>MKVNFLKISTDFGKLAWAGGLVMLCFLTDCHSANSKTEENPDTVEAPPVETIALQKGKIATDLQIPGELLPYQQVDLYAKENSYVKKLMVDVGSEVKQGQLLVSLEAPELNSRLAETLSRLKGQEALYTASKAHYNRLLETSKTPGTISPNDLDQALARRNSDFAQLEAAQAAYQSVVATRNYLEIRAPFNGVITARNISAGAYVGPSGKGSEFPLLTLQEQKKLRLVVSVPEMYTGLLSKQDQVTFKVKSLPNAEFTARVKRLAGALDTRLRAERLEMDVINNQGKLLPGMYAEVNLPLPAKDSTFVVPTSAVVASTEKIFVIKVANNKAEWVEVQKGRSADEKVEIYGKLNPGDRLVAVATDEIRDGAELKNIKLEK</sequence>
<protein>
    <submittedName>
        <fullName evidence="5">Uncharacterized protein</fullName>
    </submittedName>
</protein>
<evidence type="ECO:0000259" key="4">
    <source>
        <dbReference type="Pfam" id="PF25989"/>
    </source>
</evidence>
<dbReference type="Gene3D" id="1.10.287.470">
    <property type="entry name" value="Helix hairpin bin"/>
    <property type="match status" value="1"/>
</dbReference>
<comment type="caution">
    <text evidence="5">The sequence shown here is derived from an EMBL/GenBank/DDBJ whole genome shotgun (WGS) entry which is preliminary data.</text>
</comment>
<evidence type="ECO:0000313" key="5">
    <source>
        <dbReference type="EMBL" id="RDC62196.1"/>
    </source>
</evidence>
<evidence type="ECO:0000259" key="2">
    <source>
        <dbReference type="Pfam" id="PF25954"/>
    </source>
</evidence>
<dbReference type="PANTHER" id="PTHR30469:SF37">
    <property type="entry name" value="RAGD PROTEIN"/>
    <property type="match status" value="1"/>
</dbReference>
<name>A0A369QG38_9BACT</name>
<dbReference type="RefSeq" id="WP_115371668.1">
    <property type="nucleotide sequence ID" value="NZ_QASA01000001.1"/>
</dbReference>
<feature type="domain" description="CzcB-like barrel-sandwich hybrid" evidence="3">
    <location>
        <begin position="79"/>
        <end position="206"/>
    </location>
</feature>
<feature type="domain" description="CusB-like beta-barrel" evidence="2">
    <location>
        <begin position="227"/>
        <end position="298"/>
    </location>
</feature>
<dbReference type="GO" id="GO:1990281">
    <property type="term" value="C:efflux pump complex"/>
    <property type="evidence" value="ECO:0007669"/>
    <property type="project" value="TreeGrafter"/>
</dbReference>
<reference evidence="5 6" key="1">
    <citation type="submission" date="2018-04" db="EMBL/GenBank/DDBJ databases">
        <title>Adhaeribacter sp. HMF7616 genome sequencing and assembly.</title>
        <authorList>
            <person name="Kang H."/>
            <person name="Kang J."/>
            <person name="Cha I."/>
            <person name="Kim H."/>
            <person name="Joh K."/>
        </authorList>
    </citation>
    <scope>NUCLEOTIDE SEQUENCE [LARGE SCALE GENOMIC DNA]</scope>
    <source>
        <strain evidence="5 6">HMF7616</strain>
    </source>
</reference>
<dbReference type="AlphaFoldDB" id="A0A369QG38"/>
<accession>A0A369QG38</accession>
<dbReference type="OrthoDB" id="9806939at2"/>
<dbReference type="InterPro" id="IPR058792">
    <property type="entry name" value="Beta-barrel_RND_2"/>
</dbReference>
<dbReference type="EMBL" id="QASA01000001">
    <property type="protein sequence ID" value="RDC62196.1"/>
    <property type="molecule type" value="Genomic_DNA"/>
</dbReference>
<dbReference type="NCBIfam" id="TIGR01730">
    <property type="entry name" value="RND_mfp"/>
    <property type="match status" value="1"/>
</dbReference>
<evidence type="ECO:0000259" key="3">
    <source>
        <dbReference type="Pfam" id="PF25973"/>
    </source>
</evidence>
<dbReference type="GO" id="GO:0015562">
    <property type="term" value="F:efflux transmembrane transporter activity"/>
    <property type="evidence" value="ECO:0007669"/>
    <property type="project" value="TreeGrafter"/>
</dbReference>
<dbReference type="Pfam" id="PF25954">
    <property type="entry name" value="Beta-barrel_RND_2"/>
    <property type="match status" value="1"/>
</dbReference>
<evidence type="ECO:0000256" key="1">
    <source>
        <dbReference type="ARBA" id="ARBA00009477"/>
    </source>
</evidence>
<dbReference type="Gene3D" id="2.40.30.170">
    <property type="match status" value="1"/>
</dbReference>
<dbReference type="Pfam" id="PF25989">
    <property type="entry name" value="YknX_C"/>
    <property type="match status" value="1"/>
</dbReference>
<gene>
    <name evidence="5" type="ORF">AHMF7616_00787</name>
</gene>
<feature type="domain" description="YknX-like C-terminal permuted SH3-like" evidence="4">
    <location>
        <begin position="308"/>
        <end position="373"/>
    </location>
</feature>
<dbReference type="Proteomes" id="UP000253919">
    <property type="component" value="Unassembled WGS sequence"/>
</dbReference>
<comment type="similarity">
    <text evidence="1">Belongs to the membrane fusion protein (MFP) (TC 8.A.1) family.</text>
</comment>
<organism evidence="5 6">
    <name type="scientific">Adhaeribacter pallidiroseus</name>
    <dbReference type="NCBI Taxonomy" id="2072847"/>
    <lineage>
        <taxon>Bacteria</taxon>
        <taxon>Pseudomonadati</taxon>
        <taxon>Bacteroidota</taxon>
        <taxon>Cytophagia</taxon>
        <taxon>Cytophagales</taxon>
        <taxon>Hymenobacteraceae</taxon>
        <taxon>Adhaeribacter</taxon>
    </lineage>
</organism>
<proteinExistence type="inferred from homology"/>
<dbReference type="PANTHER" id="PTHR30469">
    <property type="entry name" value="MULTIDRUG RESISTANCE PROTEIN MDTA"/>
    <property type="match status" value="1"/>
</dbReference>
<dbReference type="InterPro" id="IPR058637">
    <property type="entry name" value="YknX-like_C"/>
</dbReference>
<dbReference type="InterPro" id="IPR006143">
    <property type="entry name" value="RND_pump_MFP"/>
</dbReference>
<dbReference type="InterPro" id="IPR058647">
    <property type="entry name" value="BSH_CzcB-like"/>
</dbReference>